<proteinExistence type="predicted"/>
<keyword evidence="2" id="KW-1185">Reference proteome</keyword>
<sequence>MRRAVVIGSVSVLTAAAFGSAELFSWDRPSEKELKEEVCNAFSKWLKENEQSSEFKVAEKKSPGERTIREQTAFDAVVSVRAGMKKCDEAT</sequence>
<organism evidence="1 2">
    <name type="scientific">Taklimakanibacter albus</name>
    <dbReference type="NCBI Taxonomy" id="2800327"/>
    <lineage>
        <taxon>Bacteria</taxon>
        <taxon>Pseudomonadati</taxon>
        <taxon>Pseudomonadota</taxon>
        <taxon>Alphaproteobacteria</taxon>
        <taxon>Hyphomicrobiales</taxon>
        <taxon>Aestuariivirgaceae</taxon>
        <taxon>Taklimakanibacter</taxon>
    </lineage>
</organism>
<evidence type="ECO:0000313" key="1">
    <source>
        <dbReference type="EMBL" id="MBK1866530.1"/>
    </source>
</evidence>
<dbReference type="Proteomes" id="UP000616151">
    <property type="component" value="Unassembled WGS sequence"/>
</dbReference>
<dbReference type="EMBL" id="JAENHL010000006">
    <property type="protein sequence ID" value="MBK1866530.1"/>
    <property type="molecule type" value="Genomic_DNA"/>
</dbReference>
<comment type="caution">
    <text evidence="1">The sequence shown here is derived from an EMBL/GenBank/DDBJ whole genome shotgun (WGS) entry which is preliminary data.</text>
</comment>
<gene>
    <name evidence="1" type="ORF">JHL16_09220</name>
</gene>
<evidence type="ECO:0000313" key="2">
    <source>
        <dbReference type="Proteomes" id="UP000616151"/>
    </source>
</evidence>
<accession>A0ACC5R1L3</accession>
<protein>
    <submittedName>
        <fullName evidence="1">Uncharacterized protein</fullName>
    </submittedName>
</protein>
<reference evidence="1" key="1">
    <citation type="submission" date="2021-01" db="EMBL/GenBank/DDBJ databases">
        <authorList>
            <person name="Sun Q."/>
        </authorList>
    </citation>
    <scope>NUCLEOTIDE SEQUENCE</scope>
    <source>
        <strain evidence="1">YIM B02566</strain>
    </source>
</reference>
<name>A0ACC5R1L3_9HYPH</name>